<accession>A0A4U7JGG6</accession>
<dbReference type="RefSeq" id="WP_137697067.1">
    <property type="nucleotide sequence ID" value="NZ_CP061336.1"/>
</dbReference>
<dbReference type="Proteomes" id="UP000306409">
    <property type="component" value="Chromosome"/>
</dbReference>
<dbReference type="EMBL" id="CP061336">
    <property type="protein sequence ID" value="QNU66999.1"/>
    <property type="molecule type" value="Genomic_DNA"/>
</dbReference>
<gene>
    <name evidence="1" type="ORF">EHE19_000100</name>
</gene>
<protein>
    <submittedName>
        <fullName evidence="1">YabG peptidase U57</fullName>
    </submittedName>
</protein>
<dbReference type="KEGG" id="rher:EHE19_000100"/>
<dbReference type="Pfam" id="PF05582">
    <property type="entry name" value="Peptidase_U57"/>
    <property type="match status" value="1"/>
</dbReference>
<name>A0A4U7JGG6_9FIRM</name>
<sequence length="68" mass="7892">MKQIEIGNLVYRKSYEKDVLFRVADIIFDHGKKIIILKGVNVRLQADAEEEDLDIIEYDKNKISGNIL</sequence>
<keyword evidence="2" id="KW-1185">Reference proteome</keyword>
<evidence type="ECO:0000313" key="1">
    <source>
        <dbReference type="EMBL" id="QNU66999.1"/>
    </source>
</evidence>
<dbReference type="OrthoDB" id="1740059at2"/>
<reference evidence="1 2" key="1">
    <citation type="submission" date="2020-09" db="EMBL/GenBank/DDBJ databases">
        <title>Characterization and genome sequencing of Ruminiclostridium sp. nov. MA18.</title>
        <authorList>
            <person name="Rettenmaier R."/>
            <person name="Kowollik M.-L."/>
            <person name="Liebl W."/>
            <person name="Zverlov V."/>
        </authorList>
    </citation>
    <scope>NUCLEOTIDE SEQUENCE [LARGE SCALE GENOMIC DNA]</scope>
    <source>
        <strain evidence="1 2">MA18</strain>
    </source>
</reference>
<dbReference type="AlphaFoldDB" id="A0A4U7JGG6"/>
<organism evidence="1 2">
    <name type="scientific">Ruminiclostridium herbifermentans</name>
    <dbReference type="NCBI Taxonomy" id="2488810"/>
    <lineage>
        <taxon>Bacteria</taxon>
        <taxon>Bacillati</taxon>
        <taxon>Bacillota</taxon>
        <taxon>Clostridia</taxon>
        <taxon>Eubacteriales</taxon>
        <taxon>Oscillospiraceae</taxon>
        <taxon>Ruminiclostridium</taxon>
    </lineage>
</organism>
<proteinExistence type="predicted"/>
<evidence type="ECO:0000313" key="2">
    <source>
        <dbReference type="Proteomes" id="UP000306409"/>
    </source>
</evidence>
<dbReference type="InterPro" id="IPR008764">
    <property type="entry name" value="Peptidase_U57"/>
</dbReference>